<dbReference type="InterPro" id="IPR005119">
    <property type="entry name" value="LysR_subst-bd"/>
</dbReference>
<keyword evidence="7" id="KW-0645">Protease</keyword>
<dbReference type="InterPro" id="IPR000847">
    <property type="entry name" value="LysR_HTH_N"/>
</dbReference>
<dbReference type="SUPFAM" id="SSF46785">
    <property type="entry name" value="Winged helix' DNA-binding domain"/>
    <property type="match status" value="1"/>
</dbReference>
<dbReference type="SUPFAM" id="SSF53850">
    <property type="entry name" value="Periplasmic binding protein-like II"/>
    <property type="match status" value="1"/>
</dbReference>
<evidence type="ECO:0000313" key="8">
    <source>
        <dbReference type="Proteomes" id="UP000660265"/>
    </source>
</evidence>
<dbReference type="Pfam" id="PF03466">
    <property type="entry name" value="LysR_substrate"/>
    <property type="match status" value="1"/>
</dbReference>
<feature type="region of interest" description="Disordered" evidence="5">
    <location>
        <begin position="285"/>
        <end position="317"/>
    </location>
</feature>
<dbReference type="PANTHER" id="PTHR30346">
    <property type="entry name" value="TRANSCRIPTIONAL DUAL REGULATOR HCAR-RELATED"/>
    <property type="match status" value="1"/>
</dbReference>
<evidence type="ECO:0000256" key="2">
    <source>
        <dbReference type="ARBA" id="ARBA00023015"/>
    </source>
</evidence>
<dbReference type="GO" id="GO:0006508">
    <property type="term" value="P:proteolysis"/>
    <property type="evidence" value="ECO:0007669"/>
    <property type="project" value="UniProtKB-KW"/>
</dbReference>
<proteinExistence type="inferred from homology"/>
<protein>
    <submittedName>
        <fullName evidence="7">Small neutral protease regulatory protein</fullName>
    </submittedName>
</protein>
<dbReference type="Gene3D" id="3.40.190.10">
    <property type="entry name" value="Periplasmic binding protein-like II"/>
    <property type="match status" value="2"/>
</dbReference>
<dbReference type="PANTHER" id="PTHR30346:SF30">
    <property type="entry name" value="SMALL NEUTRAL PROTEASE REGULATORY PROTEIN"/>
    <property type="match status" value="1"/>
</dbReference>
<evidence type="ECO:0000259" key="6">
    <source>
        <dbReference type="PROSITE" id="PS50931"/>
    </source>
</evidence>
<comment type="caution">
    <text evidence="7">The sequence shown here is derived from an EMBL/GenBank/DDBJ whole genome shotgun (WGS) entry which is preliminary data.</text>
</comment>
<evidence type="ECO:0000256" key="3">
    <source>
        <dbReference type="ARBA" id="ARBA00023125"/>
    </source>
</evidence>
<dbReference type="Gene3D" id="1.10.10.10">
    <property type="entry name" value="Winged helix-like DNA-binding domain superfamily/Winged helix DNA-binding domain"/>
    <property type="match status" value="1"/>
</dbReference>
<name>A0ABQ2DYQ9_9ACTN</name>
<keyword evidence="3" id="KW-0238">DNA-binding</keyword>
<sequence>MELEVRHLRALCAIADAGSLHKAARQLGMSQPSLTTQLRRIENSLGAELFSRERTGCRPTLLGHSVLSRARPLVAGMAALVSEARAAADRSAGPRLRIGSTASRALAGWLRRLRERLPGTDISLQMDVSANALLRQVAAGGLDVAFVHEVEGCPLRVPPGLDRRVLVEREPQFISLARDHPAAGRQIVELADLAGDRWMIDPTVDGEWDGLRRVLGEAGLNPPVLHGDYLTAASLIAVGEAIAPCQPTSVPREDMVVRPLRDDPLGVRLLLFSRPGAYEGAGIAGAGPAVDGEGDGPEGDIGGGAPGDGPGDGPGGAEVYADLEAAYREAALQAVVYRQWLMRNKSPLLHAPAA</sequence>
<comment type="similarity">
    <text evidence="1">Belongs to the LysR transcriptional regulatory family.</text>
</comment>
<dbReference type="RefSeq" id="WP_229700563.1">
    <property type="nucleotide sequence ID" value="NZ_BMMV01000001.1"/>
</dbReference>
<keyword evidence="2" id="KW-0805">Transcription regulation</keyword>
<dbReference type="InterPro" id="IPR036388">
    <property type="entry name" value="WH-like_DNA-bd_sf"/>
</dbReference>
<dbReference type="InterPro" id="IPR036390">
    <property type="entry name" value="WH_DNA-bd_sf"/>
</dbReference>
<keyword evidence="8" id="KW-1185">Reference proteome</keyword>
<dbReference type="Pfam" id="PF00126">
    <property type="entry name" value="HTH_1"/>
    <property type="match status" value="1"/>
</dbReference>
<dbReference type="EMBL" id="BMMV01000001">
    <property type="protein sequence ID" value="GGJ76432.1"/>
    <property type="molecule type" value="Genomic_DNA"/>
</dbReference>
<organism evidence="7 8">
    <name type="scientific">Streptomyces camponoticapitis</name>
    <dbReference type="NCBI Taxonomy" id="1616125"/>
    <lineage>
        <taxon>Bacteria</taxon>
        <taxon>Bacillati</taxon>
        <taxon>Actinomycetota</taxon>
        <taxon>Actinomycetes</taxon>
        <taxon>Kitasatosporales</taxon>
        <taxon>Streptomycetaceae</taxon>
        <taxon>Streptomyces</taxon>
    </lineage>
</organism>
<evidence type="ECO:0000256" key="1">
    <source>
        <dbReference type="ARBA" id="ARBA00009437"/>
    </source>
</evidence>
<evidence type="ECO:0000256" key="5">
    <source>
        <dbReference type="SAM" id="MobiDB-lite"/>
    </source>
</evidence>
<dbReference type="Proteomes" id="UP000660265">
    <property type="component" value="Unassembled WGS sequence"/>
</dbReference>
<dbReference type="GO" id="GO:0008233">
    <property type="term" value="F:peptidase activity"/>
    <property type="evidence" value="ECO:0007669"/>
    <property type="project" value="UniProtKB-KW"/>
</dbReference>
<gene>
    <name evidence="7" type="primary">mprR</name>
    <name evidence="7" type="ORF">GCM10011583_04730</name>
</gene>
<feature type="compositionally biased region" description="Gly residues" evidence="5">
    <location>
        <begin position="299"/>
        <end position="316"/>
    </location>
</feature>
<dbReference type="PROSITE" id="PS50931">
    <property type="entry name" value="HTH_LYSR"/>
    <property type="match status" value="1"/>
</dbReference>
<feature type="domain" description="HTH lysR-type" evidence="6">
    <location>
        <begin position="1"/>
        <end position="60"/>
    </location>
</feature>
<reference evidence="8" key="1">
    <citation type="journal article" date="2019" name="Int. J. Syst. Evol. Microbiol.">
        <title>The Global Catalogue of Microorganisms (GCM) 10K type strain sequencing project: providing services to taxonomists for standard genome sequencing and annotation.</title>
        <authorList>
            <consortium name="The Broad Institute Genomics Platform"/>
            <consortium name="The Broad Institute Genome Sequencing Center for Infectious Disease"/>
            <person name="Wu L."/>
            <person name="Ma J."/>
        </authorList>
    </citation>
    <scope>NUCLEOTIDE SEQUENCE [LARGE SCALE GENOMIC DNA]</scope>
    <source>
        <strain evidence="8">CGMCC 4.7275</strain>
    </source>
</reference>
<keyword evidence="4" id="KW-0804">Transcription</keyword>
<evidence type="ECO:0000313" key="7">
    <source>
        <dbReference type="EMBL" id="GGJ76432.1"/>
    </source>
</evidence>
<evidence type="ECO:0000256" key="4">
    <source>
        <dbReference type="ARBA" id="ARBA00023163"/>
    </source>
</evidence>
<dbReference type="CDD" id="cd08414">
    <property type="entry name" value="PBP2_LTTR_aromatics_like"/>
    <property type="match status" value="1"/>
</dbReference>
<keyword evidence="7" id="KW-0378">Hydrolase</keyword>
<accession>A0ABQ2DYQ9</accession>
<dbReference type="PRINTS" id="PR00039">
    <property type="entry name" value="HTHLYSR"/>
</dbReference>